<dbReference type="EMBL" id="AJMT01000082">
    <property type="protein sequence ID" value="EIG29257.1"/>
    <property type="molecule type" value="Genomic_DNA"/>
</dbReference>
<protein>
    <submittedName>
        <fullName evidence="1">Uncharacterized protein</fullName>
    </submittedName>
</protein>
<evidence type="ECO:0000313" key="2">
    <source>
        <dbReference type="Proteomes" id="UP000004473"/>
    </source>
</evidence>
<dbReference type="AlphaFoldDB" id="I2NTU6"/>
<evidence type="ECO:0000313" key="1">
    <source>
        <dbReference type="EMBL" id="EIG29257.1"/>
    </source>
</evidence>
<accession>I2NTU6</accession>
<comment type="caution">
    <text evidence="1">The sequence shown here is derived from an EMBL/GenBank/DDBJ whole genome shotgun (WGS) entry which is preliminary data.</text>
</comment>
<gene>
    <name evidence="1" type="ORF">HMPREF1051_1606</name>
</gene>
<name>I2NTU6_NEISI</name>
<organism evidence="1 2">
    <name type="scientific">Neisseria sicca VK64</name>
    <dbReference type="NCBI Taxonomy" id="1095748"/>
    <lineage>
        <taxon>Bacteria</taxon>
        <taxon>Pseudomonadati</taxon>
        <taxon>Pseudomonadota</taxon>
        <taxon>Betaproteobacteria</taxon>
        <taxon>Neisseriales</taxon>
        <taxon>Neisseriaceae</taxon>
        <taxon>Neisseria</taxon>
    </lineage>
</organism>
<sequence>MNHAFPKGNMPAARAVTVSRVLDKVHKLRQGNADHATDDAGKDEGYPKFVRMFHGDFVFETGFGGFVKKSNGLN</sequence>
<dbReference type="Proteomes" id="UP000004473">
    <property type="component" value="Unassembled WGS sequence"/>
</dbReference>
<reference evidence="1 2" key="1">
    <citation type="submission" date="2012-04" db="EMBL/GenBank/DDBJ databases">
        <authorList>
            <person name="Harkins D.M."/>
            <person name="Madupu R."/>
            <person name="Durkin A.S."/>
            <person name="Torralba M."/>
            <person name="Methe B."/>
            <person name="Sutton G.G."/>
            <person name="Nelson K.E."/>
        </authorList>
    </citation>
    <scope>NUCLEOTIDE SEQUENCE [LARGE SCALE GENOMIC DNA]</scope>
    <source>
        <strain evidence="1 2">VK64</strain>
    </source>
</reference>
<proteinExistence type="predicted"/>